<dbReference type="EMBL" id="WIXP02000008">
    <property type="protein sequence ID" value="KAF6206740.1"/>
    <property type="molecule type" value="Genomic_DNA"/>
</dbReference>
<dbReference type="PANTHER" id="PTHR46337:SF1">
    <property type="entry name" value="RCC1-LIKE G EXCHANGING FACTOR-LIKE PROTEIN"/>
    <property type="match status" value="1"/>
</dbReference>
<accession>A0A8S9XCE6</accession>
<dbReference type="AlphaFoldDB" id="A0A8S9XCE6"/>
<dbReference type="GO" id="GO:0070131">
    <property type="term" value="P:positive regulation of mitochondrial translation"/>
    <property type="evidence" value="ECO:0007669"/>
    <property type="project" value="TreeGrafter"/>
</dbReference>
<dbReference type="GO" id="GO:0005085">
    <property type="term" value="F:guanyl-nucleotide exchange factor activity"/>
    <property type="evidence" value="ECO:0007669"/>
    <property type="project" value="TreeGrafter"/>
</dbReference>
<dbReference type="InterPro" id="IPR009091">
    <property type="entry name" value="RCC1/BLIP-II"/>
</dbReference>
<feature type="repeat" description="RCC1" evidence="1">
    <location>
        <begin position="512"/>
        <end position="568"/>
    </location>
</feature>
<dbReference type="GO" id="GO:0005743">
    <property type="term" value="C:mitochondrial inner membrane"/>
    <property type="evidence" value="ECO:0007669"/>
    <property type="project" value="TreeGrafter"/>
</dbReference>
<sequence>MLLRNFSSCRFRVPSLRVAGRSTNLGSPSALQKCDCGVLDLQKRGLSEKIRDPKDYTRYSGRPDDPPKKRKWLGRPDGPCEQKRAEKNQQVEAKTPLKWTGRPEDTCTDQKLRSPETANKTKRRVDRPENTNKPEKRYQQENAKKPYRAEDGRNPRKWTGRPEETCGNSGKREQAKSLTPSSKSDGPSESGPGFDDTKASIAAVSLSNISTPAIQSAIVNVEMPGATGLPPPDSLASTTGPSQNSVPTSCESERINVDDKLTEKVIAIQGVVSTQLGEILGQSKPLLNGSIDSKSTLVATSSLEHSATSPKIGGWFPDHNVAMPQRPPVQPTRISPDKLSTALPELEQLKPLGSAPEPQTPEIKRAIGRTSIDVKIPGAPKLKVVKEVYNEKRRHRVYSFGLSETGALGLYKPSEGRRWRKFISRPLRHQFAEETRVISAEAGYGFSLFYVNSESNVKLYGCGINTDFQLGPTDAEIVTYPSPIDIHINSKNTKIASFSAGRAHSVVATDNEGVFLFGSNSYGQCGRTLDEEDKTSPTCTITQIKNFAGEKVAGVSCGQDHTCFVTASGKVYSCGWGAEGQTGLGHSSHSYEPCLVQGAIKGENIVKVTGKCDTVLALNEKGELFGWGSNEFRQIVDDKDLPQVESPIRMEHVNKICGKIVDIGAGSTFCLVLNHEGDVYVWGHGILGGGPELERTIIPTLLPRTLFGTNEYTPKVVPLRVYCGLDHMAVMNSLNHVYSWGKNKHGCLGIGIARDQYFPYKLSISANAVHVTCAVDHSVVVTDHS</sequence>
<feature type="repeat" description="RCC1" evidence="1">
    <location>
        <begin position="457"/>
        <end position="511"/>
    </location>
</feature>
<feature type="repeat" description="RCC1" evidence="1">
    <location>
        <begin position="569"/>
        <end position="621"/>
    </location>
</feature>
<dbReference type="SUPFAM" id="SSF50985">
    <property type="entry name" value="RCC1/BLIP-II"/>
    <property type="match status" value="1"/>
</dbReference>
<dbReference type="Proteomes" id="UP000466442">
    <property type="component" value="Unassembled WGS sequence"/>
</dbReference>
<dbReference type="OrthoDB" id="70707at2759"/>
<feature type="region of interest" description="Disordered" evidence="2">
    <location>
        <begin position="224"/>
        <end position="251"/>
    </location>
</feature>
<protein>
    <submittedName>
        <fullName evidence="3">Uncharacterized protein</fullName>
    </submittedName>
</protein>
<dbReference type="Gene3D" id="2.130.10.30">
    <property type="entry name" value="Regulator of chromosome condensation 1/beta-lactamase-inhibitor protein II"/>
    <property type="match status" value="2"/>
</dbReference>
<feature type="region of interest" description="Disordered" evidence="2">
    <location>
        <begin position="49"/>
        <end position="197"/>
    </location>
</feature>
<evidence type="ECO:0000313" key="4">
    <source>
        <dbReference type="Proteomes" id="UP000466442"/>
    </source>
</evidence>
<evidence type="ECO:0000256" key="1">
    <source>
        <dbReference type="PROSITE-ProRule" id="PRU00235"/>
    </source>
</evidence>
<dbReference type="PRINTS" id="PR00633">
    <property type="entry name" value="RCCNDNSATION"/>
</dbReference>
<dbReference type="PANTHER" id="PTHR46337">
    <property type="entry name" value="RCC1-LIKE G EXCHANGING FACTOR-LIKE PROTEIN"/>
    <property type="match status" value="1"/>
</dbReference>
<dbReference type="InterPro" id="IPR053035">
    <property type="entry name" value="Mitochondrial_GEF_domain"/>
</dbReference>
<feature type="repeat" description="RCC1" evidence="1">
    <location>
        <begin position="735"/>
        <end position="784"/>
    </location>
</feature>
<organism evidence="3 4">
    <name type="scientific">Apolygus lucorum</name>
    <name type="common">Small green plant bug</name>
    <name type="synonym">Lygocoris lucorum</name>
    <dbReference type="NCBI Taxonomy" id="248454"/>
    <lineage>
        <taxon>Eukaryota</taxon>
        <taxon>Metazoa</taxon>
        <taxon>Ecdysozoa</taxon>
        <taxon>Arthropoda</taxon>
        <taxon>Hexapoda</taxon>
        <taxon>Insecta</taxon>
        <taxon>Pterygota</taxon>
        <taxon>Neoptera</taxon>
        <taxon>Paraneoptera</taxon>
        <taxon>Hemiptera</taxon>
        <taxon>Heteroptera</taxon>
        <taxon>Panheteroptera</taxon>
        <taxon>Cimicomorpha</taxon>
        <taxon>Miridae</taxon>
        <taxon>Mirini</taxon>
        <taxon>Apolygus</taxon>
    </lineage>
</organism>
<feature type="compositionally biased region" description="Polar residues" evidence="2">
    <location>
        <begin position="235"/>
        <end position="250"/>
    </location>
</feature>
<feature type="compositionally biased region" description="Polar residues" evidence="2">
    <location>
        <begin position="176"/>
        <end position="187"/>
    </location>
</feature>
<keyword evidence="4" id="KW-1185">Reference proteome</keyword>
<comment type="caution">
    <text evidence="3">The sequence shown here is derived from an EMBL/GenBank/DDBJ whole genome shotgun (WGS) entry which is preliminary data.</text>
</comment>
<feature type="compositionally biased region" description="Basic and acidic residues" evidence="2">
    <location>
        <begin position="101"/>
        <end position="114"/>
    </location>
</feature>
<evidence type="ECO:0000256" key="2">
    <source>
        <dbReference type="SAM" id="MobiDB-lite"/>
    </source>
</evidence>
<proteinExistence type="predicted"/>
<dbReference type="PROSITE" id="PS50012">
    <property type="entry name" value="RCC1_3"/>
    <property type="match status" value="6"/>
</dbReference>
<feature type="compositionally biased region" description="Basic and acidic residues" evidence="2">
    <location>
        <begin position="78"/>
        <end position="89"/>
    </location>
</feature>
<reference evidence="3" key="1">
    <citation type="journal article" date="2021" name="Mol. Ecol. Resour.">
        <title>Apolygus lucorum genome provides insights into omnivorousness and mesophyll feeding.</title>
        <authorList>
            <person name="Liu Y."/>
            <person name="Liu H."/>
            <person name="Wang H."/>
            <person name="Huang T."/>
            <person name="Liu B."/>
            <person name="Yang B."/>
            <person name="Yin L."/>
            <person name="Li B."/>
            <person name="Zhang Y."/>
            <person name="Zhang S."/>
            <person name="Jiang F."/>
            <person name="Zhang X."/>
            <person name="Ren Y."/>
            <person name="Wang B."/>
            <person name="Wang S."/>
            <person name="Lu Y."/>
            <person name="Wu K."/>
            <person name="Fan W."/>
            <person name="Wang G."/>
        </authorList>
    </citation>
    <scope>NUCLEOTIDE SEQUENCE</scope>
    <source>
        <strain evidence="3">12Hb</strain>
    </source>
</reference>
<feature type="compositionally biased region" description="Basic and acidic residues" evidence="2">
    <location>
        <begin position="126"/>
        <end position="175"/>
    </location>
</feature>
<feature type="repeat" description="RCC1" evidence="1">
    <location>
        <begin position="395"/>
        <end position="453"/>
    </location>
</feature>
<feature type="compositionally biased region" description="Basic and acidic residues" evidence="2">
    <location>
        <begin position="49"/>
        <end position="67"/>
    </location>
</feature>
<feature type="repeat" description="RCC1" evidence="1">
    <location>
        <begin position="622"/>
        <end position="676"/>
    </location>
</feature>
<gene>
    <name evidence="3" type="ORF">GE061_017976</name>
</gene>
<dbReference type="GO" id="GO:0019843">
    <property type="term" value="F:rRNA binding"/>
    <property type="evidence" value="ECO:0007669"/>
    <property type="project" value="TreeGrafter"/>
</dbReference>
<name>A0A8S9XCE6_APOLU</name>
<dbReference type="InterPro" id="IPR000408">
    <property type="entry name" value="Reg_chr_condens"/>
</dbReference>
<dbReference type="Pfam" id="PF00415">
    <property type="entry name" value="RCC1"/>
    <property type="match status" value="4"/>
</dbReference>
<evidence type="ECO:0000313" key="3">
    <source>
        <dbReference type="EMBL" id="KAF6206740.1"/>
    </source>
</evidence>